<protein>
    <submittedName>
        <fullName evidence="1">Uncharacterized protein</fullName>
    </submittedName>
</protein>
<proteinExistence type="predicted"/>
<keyword evidence="2" id="KW-1185">Reference proteome</keyword>
<dbReference type="Proteomes" id="UP000250321">
    <property type="component" value="Unassembled WGS sequence"/>
</dbReference>
<organism evidence="1 2">
    <name type="scientific">Prunus yedoensis var. nudiflora</name>
    <dbReference type="NCBI Taxonomy" id="2094558"/>
    <lineage>
        <taxon>Eukaryota</taxon>
        <taxon>Viridiplantae</taxon>
        <taxon>Streptophyta</taxon>
        <taxon>Embryophyta</taxon>
        <taxon>Tracheophyta</taxon>
        <taxon>Spermatophyta</taxon>
        <taxon>Magnoliopsida</taxon>
        <taxon>eudicotyledons</taxon>
        <taxon>Gunneridae</taxon>
        <taxon>Pentapetalae</taxon>
        <taxon>rosids</taxon>
        <taxon>fabids</taxon>
        <taxon>Rosales</taxon>
        <taxon>Rosaceae</taxon>
        <taxon>Amygdaloideae</taxon>
        <taxon>Amygdaleae</taxon>
        <taxon>Prunus</taxon>
    </lineage>
</organism>
<evidence type="ECO:0000313" key="2">
    <source>
        <dbReference type="Proteomes" id="UP000250321"/>
    </source>
</evidence>
<dbReference type="AlphaFoldDB" id="A0A314UR72"/>
<name>A0A314UR72_PRUYE</name>
<dbReference type="EMBL" id="PJQY01003112">
    <property type="protein sequence ID" value="PQM40000.1"/>
    <property type="molecule type" value="Genomic_DNA"/>
</dbReference>
<accession>A0A314UR72</accession>
<sequence>MRWGFCITTSFYVITASNTNNLRFSLKASSGPLLVFCRSAPPKLTVLQKASSLQSR</sequence>
<gene>
    <name evidence="1" type="ORF">Pyn_33074</name>
</gene>
<evidence type="ECO:0000313" key="1">
    <source>
        <dbReference type="EMBL" id="PQM40000.1"/>
    </source>
</evidence>
<reference evidence="1 2" key="1">
    <citation type="submission" date="2018-02" db="EMBL/GenBank/DDBJ databases">
        <title>Draft genome of wild Prunus yedoensis var. nudiflora.</title>
        <authorList>
            <person name="Baek S."/>
            <person name="Kim J.-H."/>
            <person name="Choi K."/>
            <person name="Kim G.-B."/>
            <person name="Cho A."/>
            <person name="Jang H."/>
            <person name="Shin C.-H."/>
            <person name="Yu H.-J."/>
            <person name="Mun J.-H."/>
        </authorList>
    </citation>
    <scope>NUCLEOTIDE SEQUENCE [LARGE SCALE GENOMIC DNA]</scope>
    <source>
        <strain evidence="2">cv. Jeju island</strain>
        <tissue evidence="1">Leaf</tissue>
    </source>
</reference>
<comment type="caution">
    <text evidence="1">The sequence shown here is derived from an EMBL/GenBank/DDBJ whole genome shotgun (WGS) entry which is preliminary data.</text>
</comment>